<dbReference type="Gene3D" id="3.40.1180.10">
    <property type="entry name" value="Decaprenyl diphosphate synthase-like"/>
    <property type="match status" value="1"/>
</dbReference>
<reference evidence="3" key="1">
    <citation type="submission" date="2016-01" db="EMBL/GenBank/DDBJ databases">
        <authorList>
            <person name="Mcilroy J.S."/>
            <person name="Karst M S."/>
            <person name="Albertsen M."/>
        </authorList>
    </citation>
    <scope>NUCLEOTIDE SEQUENCE</scope>
    <source>
        <strain evidence="3">Cfx-K</strain>
    </source>
</reference>
<feature type="binding site" evidence="2">
    <location>
        <position position="30"/>
    </location>
    <ligand>
        <name>substrate</name>
    </ligand>
</feature>
<dbReference type="NCBIfam" id="NF011405">
    <property type="entry name" value="PRK14830.1"/>
    <property type="match status" value="1"/>
</dbReference>
<dbReference type="NCBIfam" id="TIGR00055">
    <property type="entry name" value="uppS"/>
    <property type="match status" value="1"/>
</dbReference>
<feature type="active site" description="Proton acceptor" evidence="2">
    <location>
        <position position="73"/>
    </location>
</feature>
<dbReference type="PROSITE" id="PS01066">
    <property type="entry name" value="UPP_SYNTHASE"/>
    <property type="match status" value="1"/>
</dbReference>
<feature type="active site" evidence="2">
    <location>
        <position position="25"/>
    </location>
</feature>
<dbReference type="AlphaFoldDB" id="A0A160SZJ6"/>
<feature type="binding site" evidence="2">
    <location>
        <position position="38"/>
    </location>
    <ligand>
        <name>substrate</name>
    </ligand>
</feature>
<feature type="binding site" evidence="2">
    <location>
        <begin position="70"/>
        <end position="72"/>
    </location>
    <ligand>
        <name>substrate</name>
    </ligand>
</feature>
<feature type="binding site" evidence="2">
    <location>
        <position position="208"/>
    </location>
    <ligand>
        <name>Mg(2+)</name>
        <dbReference type="ChEBI" id="CHEBI:18420"/>
    </ligand>
</feature>
<dbReference type="PANTHER" id="PTHR10291">
    <property type="entry name" value="DEHYDRODOLICHYL DIPHOSPHATE SYNTHASE FAMILY MEMBER"/>
    <property type="match status" value="1"/>
</dbReference>
<evidence type="ECO:0000313" key="4">
    <source>
        <dbReference type="Proteomes" id="UP000215027"/>
    </source>
</evidence>
<feature type="binding site" evidence="2">
    <location>
        <begin position="195"/>
        <end position="197"/>
    </location>
    <ligand>
        <name>substrate</name>
    </ligand>
</feature>
<protein>
    <recommendedName>
        <fullName evidence="2">Isoprenyl transferase</fullName>
        <ecNumber evidence="2">2.5.1.-</ecNumber>
    </recommendedName>
</protein>
<accession>A0A160SZJ6</accession>
<evidence type="ECO:0000256" key="2">
    <source>
        <dbReference type="HAMAP-Rule" id="MF_01139"/>
    </source>
</evidence>
<organism evidence="3 4">
    <name type="scientific">Candidatus Promineifilum breve</name>
    <dbReference type="NCBI Taxonomy" id="1806508"/>
    <lineage>
        <taxon>Bacteria</taxon>
        <taxon>Bacillati</taxon>
        <taxon>Chloroflexota</taxon>
        <taxon>Ardenticatenia</taxon>
        <taxon>Candidatus Promineifilales</taxon>
        <taxon>Candidatus Promineifilaceae</taxon>
        <taxon>Candidatus Promineifilum</taxon>
    </lineage>
</organism>
<dbReference type="FunFam" id="3.40.1180.10:FF:000001">
    <property type="entry name" value="(2E,6E)-farnesyl-diphosphate-specific ditrans,polycis-undecaprenyl-diphosphate synthase"/>
    <property type="match status" value="1"/>
</dbReference>
<dbReference type="SUPFAM" id="SSF64005">
    <property type="entry name" value="Undecaprenyl diphosphate synthase"/>
    <property type="match status" value="1"/>
</dbReference>
<dbReference type="EC" id="2.5.1.-" evidence="2"/>
<feature type="binding site" evidence="2">
    <location>
        <begin position="26"/>
        <end position="29"/>
    </location>
    <ligand>
        <name>substrate</name>
    </ligand>
</feature>
<feature type="binding site" evidence="2">
    <location>
        <position position="25"/>
    </location>
    <ligand>
        <name>Mg(2+)</name>
        <dbReference type="ChEBI" id="CHEBI:18420"/>
    </ligand>
</feature>
<dbReference type="PANTHER" id="PTHR10291:SF0">
    <property type="entry name" value="DEHYDRODOLICHYL DIPHOSPHATE SYNTHASE 2"/>
    <property type="match status" value="1"/>
</dbReference>
<evidence type="ECO:0000256" key="1">
    <source>
        <dbReference type="ARBA" id="ARBA00022679"/>
    </source>
</evidence>
<gene>
    <name evidence="3" type="primary">ispU</name>
    <name evidence="3" type="ORF">CFX0092_A1133</name>
</gene>
<comment type="cofactor">
    <cofactor evidence="2">
        <name>Mg(2+)</name>
        <dbReference type="ChEBI" id="CHEBI:18420"/>
    </cofactor>
    <text evidence="2">Binds 2 magnesium ions per subunit.</text>
</comment>
<dbReference type="Pfam" id="PF01255">
    <property type="entry name" value="Prenyltransf"/>
    <property type="match status" value="1"/>
</dbReference>
<dbReference type="InterPro" id="IPR018520">
    <property type="entry name" value="UPP_synth-like_CS"/>
</dbReference>
<comment type="similarity">
    <text evidence="2">Belongs to the UPP synthase family.</text>
</comment>
<sequence>MARRREEPLDLSSLEMPVHVAIIMDGNGRWARKRGLPRQAGHRAGAENLRRIIRACVEFNIKVLTIYAFSTENWGRPKSEVQALMKIFARVLDQETGELNAQGVCVHHLGDLTGVDPKLQEKVRRALELTRDNTRLILNVAFNYGGRAEIIHAVRQMLADGIQPEELNEGLFSSYLFTKGLPDPDLVIRTSGELRISNFLIWQAAYSEYYPTPALWPDFGREELYEAIVAFNQRERRYGLVTEESS</sequence>
<dbReference type="GO" id="GO:0016094">
    <property type="term" value="P:polyprenol biosynthetic process"/>
    <property type="evidence" value="ECO:0007669"/>
    <property type="project" value="TreeGrafter"/>
</dbReference>
<proteinExistence type="inferred from homology"/>
<dbReference type="Proteomes" id="UP000215027">
    <property type="component" value="Chromosome I"/>
</dbReference>
<comment type="function">
    <text evidence="2">Catalyzes the condensation of isopentenyl diphosphate (IPP) with allylic pyrophosphates generating different type of terpenoids.</text>
</comment>
<feature type="binding site" evidence="2">
    <location>
        <position position="76"/>
    </location>
    <ligand>
        <name>substrate</name>
    </ligand>
</feature>
<keyword evidence="1 2" id="KW-0808">Transferase</keyword>
<dbReference type="GO" id="GO:0008834">
    <property type="term" value="F:ditrans,polycis-undecaprenyl-diphosphate synthase [(2E,6E)-farnesyl-diphosphate specific] activity"/>
    <property type="evidence" value="ECO:0007669"/>
    <property type="project" value="TreeGrafter"/>
</dbReference>
<dbReference type="GO" id="GO:0030145">
    <property type="term" value="F:manganese ion binding"/>
    <property type="evidence" value="ECO:0007669"/>
    <property type="project" value="TreeGrafter"/>
</dbReference>
<dbReference type="HAMAP" id="MF_01139">
    <property type="entry name" value="ISPT"/>
    <property type="match status" value="1"/>
</dbReference>
<name>A0A160SZJ6_9CHLR</name>
<feature type="binding site" evidence="2">
    <location>
        <position position="42"/>
    </location>
    <ligand>
        <name>substrate</name>
    </ligand>
</feature>
<keyword evidence="4" id="KW-1185">Reference proteome</keyword>
<comment type="subunit">
    <text evidence="2">Homodimer.</text>
</comment>
<dbReference type="InterPro" id="IPR036424">
    <property type="entry name" value="UPP_synth-like_sf"/>
</dbReference>
<feature type="binding site" evidence="2">
    <location>
        <position position="74"/>
    </location>
    <ligand>
        <name>substrate</name>
    </ligand>
</feature>
<keyword evidence="2" id="KW-0479">Metal-binding</keyword>
<dbReference type="EMBL" id="LN890655">
    <property type="protein sequence ID" value="CUS03011.2"/>
    <property type="molecule type" value="Genomic_DNA"/>
</dbReference>
<dbReference type="KEGG" id="pbf:CFX0092_A1133"/>
<dbReference type="RefSeq" id="WP_197699894.1">
    <property type="nucleotide sequence ID" value="NZ_LN890655.1"/>
</dbReference>
<dbReference type="GO" id="GO:0000287">
    <property type="term" value="F:magnesium ion binding"/>
    <property type="evidence" value="ECO:0007669"/>
    <property type="project" value="UniProtKB-UniRule"/>
</dbReference>
<dbReference type="InterPro" id="IPR001441">
    <property type="entry name" value="UPP_synth-like"/>
</dbReference>
<dbReference type="CDD" id="cd00475">
    <property type="entry name" value="Cis_IPPS"/>
    <property type="match status" value="1"/>
</dbReference>
<evidence type="ECO:0000313" key="3">
    <source>
        <dbReference type="EMBL" id="CUS03011.2"/>
    </source>
</evidence>
<feature type="binding site" evidence="2">
    <location>
        <position position="189"/>
    </location>
    <ligand>
        <name>substrate</name>
    </ligand>
</feature>
<dbReference type="GO" id="GO:0005829">
    <property type="term" value="C:cytosol"/>
    <property type="evidence" value="ECO:0007669"/>
    <property type="project" value="TreeGrafter"/>
</dbReference>
<keyword evidence="2" id="KW-0460">Magnesium</keyword>